<comment type="caution">
    <text evidence="1">The sequence shown here is derived from an EMBL/GenBank/DDBJ whole genome shotgun (WGS) entry which is preliminary data.</text>
</comment>
<evidence type="ECO:0008006" key="2">
    <source>
        <dbReference type="Google" id="ProtNLM"/>
    </source>
</evidence>
<accession>A0A7V4XSF4</accession>
<dbReference type="EMBL" id="DTKL01000039">
    <property type="protein sequence ID" value="HGY94374.1"/>
    <property type="molecule type" value="Genomic_DNA"/>
</dbReference>
<proteinExistence type="predicted"/>
<sequence>MSLAALMMTSAEALEPCLTELRERLGVEAEVASSRRAALQALSRREYAVLLLDQAMVEADMEGAELLWKQAGLAIPVQVNLALSSPARIVRDVRAALVRREQEMALSLRAAAAAVDTEIKNAVTALLLQSQLALNVEGLAPAAREKLAQVVQLAEGLRGKLETAQA</sequence>
<dbReference type="AlphaFoldDB" id="A0A7V4XSF4"/>
<name>A0A7V4XSF4_9BACT</name>
<protein>
    <recommendedName>
        <fullName evidence="2">ANTAR domain-containing protein</fullName>
    </recommendedName>
</protein>
<gene>
    <name evidence="1" type="ORF">ENW50_06775</name>
</gene>
<organism evidence="1">
    <name type="scientific">Acidobacterium capsulatum</name>
    <dbReference type="NCBI Taxonomy" id="33075"/>
    <lineage>
        <taxon>Bacteria</taxon>
        <taxon>Pseudomonadati</taxon>
        <taxon>Acidobacteriota</taxon>
        <taxon>Terriglobia</taxon>
        <taxon>Terriglobales</taxon>
        <taxon>Acidobacteriaceae</taxon>
        <taxon>Acidobacterium</taxon>
    </lineage>
</organism>
<reference evidence="1" key="1">
    <citation type="journal article" date="2020" name="mSystems">
        <title>Genome- and Community-Level Interaction Insights into Carbon Utilization and Element Cycling Functions of Hydrothermarchaeota in Hydrothermal Sediment.</title>
        <authorList>
            <person name="Zhou Z."/>
            <person name="Liu Y."/>
            <person name="Xu W."/>
            <person name="Pan J."/>
            <person name="Luo Z.H."/>
            <person name="Li M."/>
        </authorList>
    </citation>
    <scope>NUCLEOTIDE SEQUENCE [LARGE SCALE GENOMIC DNA]</scope>
    <source>
        <strain evidence="1">SpSt-855</strain>
    </source>
</reference>
<evidence type="ECO:0000313" key="1">
    <source>
        <dbReference type="EMBL" id="HGY94374.1"/>
    </source>
</evidence>